<reference evidence="1 2" key="1">
    <citation type="journal article" date="2024" name="J Genomics">
        <title>Draft genome sequencing and assembly of Favolaschia claudopus CIRM-BRFM 2984 isolated from oak limbs.</title>
        <authorList>
            <person name="Navarro D."/>
            <person name="Drula E."/>
            <person name="Chaduli D."/>
            <person name="Cazenave R."/>
            <person name="Ahrendt S."/>
            <person name="Wang J."/>
            <person name="Lipzen A."/>
            <person name="Daum C."/>
            <person name="Barry K."/>
            <person name="Grigoriev I.V."/>
            <person name="Favel A."/>
            <person name="Rosso M.N."/>
            <person name="Martin F."/>
        </authorList>
    </citation>
    <scope>NUCLEOTIDE SEQUENCE [LARGE SCALE GENOMIC DNA]</scope>
    <source>
        <strain evidence="1 2">CIRM-BRFM 2984</strain>
    </source>
</reference>
<dbReference type="EMBL" id="JAWWNJ010000001">
    <property type="protein sequence ID" value="KAK7064814.1"/>
    <property type="molecule type" value="Genomic_DNA"/>
</dbReference>
<comment type="caution">
    <text evidence="1">The sequence shown here is derived from an EMBL/GenBank/DDBJ whole genome shotgun (WGS) entry which is preliminary data.</text>
</comment>
<name>A0AAW0EL24_9AGAR</name>
<dbReference type="Proteomes" id="UP001362999">
    <property type="component" value="Unassembled WGS sequence"/>
</dbReference>
<keyword evidence="2" id="KW-1185">Reference proteome</keyword>
<proteinExistence type="predicted"/>
<sequence>MSGADMNIGDQIVFSAVGQRRTQLYGREGGTPVSSLLPSIRLRSFEPSTKKLSHVFVFAMRCRGGCRTKNLTALAFDRLSQVHFSPPFPPTSTPCAFESRGLCFLYPSCSHIKSIRLAPLAAAALFSIRHLSACAARLLWPSLSHDLSGRTGNFKSDSCLDSSPRCCVLSPSLQTASSGSPPAMAGHLIEYKLPSVIMI</sequence>
<gene>
    <name evidence="1" type="ORF">R3P38DRAFT_58728</name>
</gene>
<protein>
    <submittedName>
        <fullName evidence="1">Uncharacterized protein</fullName>
    </submittedName>
</protein>
<organism evidence="1 2">
    <name type="scientific">Favolaschia claudopus</name>
    <dbReference type="NCBI Taxonomy" id="2862362"/>
    <lineage>
        <taxon>Eukaryota</taxon>
        <taxon>Fungi</taxon>
        <taxon>Dikarya</taxon>
        <taxon>Basidiomycota</taxon>
        <taxon>Agaricomycotina</taxon>
        <taxon>Agaricomycetes</taxon>
        <taxon>Agaricomycetidae</taxon>
        <taxon>Agaricales</taxon>
        <taxon>Marasmiineae</taxon>
        <taxon>Mycenaceae</taxon>
        <taxon>Favolaschia</taxon>
    </lineage>
</organism>
<evidence type="ECO:0000313" key="1">
    <source>
        <dbReference type="EMBL" id="KAK7064814.1"/>
    </source>
</evidence>
<accession>A0AAW0EL24</accession>
<dbReference type="AlphaFoldDB" id="A0AAW0EL24"/>
<evidence type="ECO:0000313" key="2">
    <source>
        <dbReference type="Proteomes" id="UP001362999"/>
    </source>
</evidence>